<dbReference type="InterPro" id="IPR018957">
    <property type="entry name" value="Znf_C3HC4_RING-type"/>
</dbReference>
<evidence type="ECO:0000313" key="15">
    <source>
        <dbReference type="Proteomes" id="UP001461498"/>
    </source>
</evidence>
<dbReference type="PROSITE" id="PS50918">
    <property type="entry name" value="WWE"/>
    <property type="match status" value="1"/>
</dbReference>
<evidence type="ECO:0000313" key="14">
    <source>
        <dbReference type="EMBL" id="KAK9502770.1"/>
    </source>
</evidence>
<dbReference type="GO" id="GO:0006511">
    <property type="term" value="P:ubiquitin-dependent protein catabolic process"/>
    <property type="evidence" value="ECO:0007669"/>
    <property type="project" value="UniProtKB-UniRule"/>
</dbReference>
<evidence type="ECO:0000256" key="10">
    <source>
        <dbReference type="PROSITE-ProRule" id="PRU00175"/>
    </source>
</evidence>
<gene>
    <name evidence="14" type="ORF">O3M35_011479</name>
</gene>
<evidence type="ECO:0000259" key="12">
    <source>
        <dbReference type="PROSITE" id="PS50089"/>
    </source>
</evidence>
<dbReference type="InterPro" id="IPR037197">
    <property type="entry name" value="WWE_dom_sf"/>
</dbReference>
<comment type="PTM">
    <text evidence="11">Ubiquitinated; autoubiquitinated.</text>
</comment>
<dbReference type="InterPro" id="IPR017907">
    <property type="entry name" value="Znf_RING_CS"/>
</dbReference>
<dbReference type="SUPFAM" id="SSF57850">
    <property type="entry name" value="RING/U-box"/>
    <property type="match status" value="1"/>
</dbReference>
<dbReference type="GO" id="GO:0016055">
    <property type="term" value="P:Wnt signaling pathway"/>
    <property type="evidence" value="ECO:0007669"/>
    <property type="project" value="UniProtKB-KW"/>
</dbReference>
<dbReference type="InterPro" id="IPR013083">
    <property type="entry name" value="Znf_RING/FYVE/PHD"/>
</dbReference>
<accession>A0AAW1D340</accession>
<comment type="catalytic activity">
    <reaction evidence="1 11">
        <text>S-ubiquitinyl-[E2 ubiquitin-conjugating enzyme]-L-cysteine + [acceptor protein]-L-lysine = [E2 ubiquitin-conjugating enzyme]-L-cysteine + N(6)-ubiquitinyl-[acceptor protein]-L-lysine.</text>
        <dbReference type="EC" id="2.3.2.27"/>
    </reaction>
</comment>
<sequence length="209" mass="23768">MAESLPSSGDKKEYPLRCRKRSLETQDEDQVTKSLAVIEKGDKATKNESEDNVPDCAICLQTCVHPAKLPCGHIFCFLCIKGIVHSGWRCAMCRATIPHDYLDSPLLVNTPKVVALEKKTVQSDDKEDYQWFYEGRHGGWWQFEERTANELENAANTGVTQFDTLICGSLYTLDLSIMMQFKKDRPWQARKLLRELPSKVERKGIAGIK</sequence>
<evidence type="ECO:0000259" key="13">
    <source>
        <dbReference type="PROSITE" id="PS50918"/>
    </source>
</evidence>
<dbReference type="Proteomes" id="UP001461498">
    <property type="component" value="Unassembled WGS sequence"/>
</dbReference>
<dbReference type="GO" id="GO:0005634">
    <property type="term" value="C:nucleus"/>
    <property type="evidence" value="ECO:0007669"/>
    <property type="project" value="TreeGrafter"/>
</dbReference>
<evidence type="ECO:0000256" key="11">
    <source>
        <dbReference type="RuleBase" id="RU367115"/>
    </source>
</evidence>
<comment type="subcellular location">
    <subcellularLocation>
        <location evidence="2 11">Cytoplasm</location>
        <location evidence="2 11">Cytosol</location>
    </subcellularLocation>
</comment>
<protein>
    <recommendedName>
        <fullName evidence="11">E3 ubiquitin-protein ligase</fullName>
        <ecNumber evidence="11">2.3.2.27</ecNumber>
    </recommendedName>
</protein>
<dbReference type="InterPro" id="IPR004170">
    <property type="entry name" value="WWE_dom"/>
</dbReference>
<evidence type="ECO:0000256" key="7">
    <source>
        <dbReference type="ARBA" id="ARBA00022771"/>
    </source>
</evidence>
<name>A0AAW1D340_9HEMI</name>
<comment type="caution">
    <text evidence="14">The sequence shown here is derived from an EMBL/GenBank/DDBJ whole genome shotgun (WGS) entry which is preliminary data.</text>
</comment>
<dbReference type="InterPro" id="IPR018123">
    <property type="entry name" value="WWE-dom_subgr"/>
</dbReference>
<evidence type="ECO:0000256" key="3">
    <source>
        <dbReference type="ARBA" id="ARBA00022490"/>
    </source>
</evidence>
<evidence type="ECO:0000256" key="8">
    <source>
        <dbReference type="ARBA" id="ARBA00022786"/>
    </source>
</evidence>
<dbReference type="SMART" id="SM00184">
    <property type="entry name" value="RING"/>
    <property type="match status" value="1"/>
</dbReference>
<dbReference type="Gene3D" id="3.30.40.10">
    <property type="entry name" value="Zinc/RING finger domain, C3HC4 (zinc finger)"/>
    <property type="match status" value="1"/>
</dbReference>
<dbReference type="PANTHER" id="PTHR13417">
    <property type="entry name" value="E3 UBIQUITIN-PROTEIN LIGASE RNF146"/>
    <property type="match status" value="1"/>
</dbReference>
<evidence type="ECO:0000256" key="6">
    <source>
        <dbReference type="ARBA" id="ARBA00022723"/>
    </source>
</evidence>
<evidence type="ECO:0000256" key="1">
    <source>
        <dbReference type="ARBA" id="ARBA00000900"/>
    </source>
</evidence>
<evidence type="ECO:0000256" key="5">
    <source>
        <dbReference type="ARBA" id="ARBA00022687"/>
    </source>
</evidence>
<dbReference type="PANTHER" id="PTHR13417:SF2">
    <property type="entry name" value="E3 UBIQUITIN-PROTEIN LIGASE RNF146"/>
    <property type="match status" value="1"/>
</dbReference>
<dbReference type="GO" id="GO:0072572">
    <property type="term" value="F:poly-ADP-D-ribose binding"/>
    <property type="evidence" value="ECO:0007669"/>
    <property type="project" value="UniProtKB-UniRule"/>
</dbReference>
<comment type="pathway">
    <text evidence="11">Protein modification; protein ubiquitination.</text>
</comment>
<dbReference type="InterPro" id="IPR044110">
    <property type="entry name" value="RING-HC_RNF146"/>
</dbReference>
<keyword evidence="6 11" id="KW-0479">Metal-binding</keyword>
<keyword evidence="8 11" id="KW-0833">Ubl conjugation pathway</keyword>
<keyword evidence="3 11" id="KW-0963">Cytoplasm</keyword>
<dbReference type="GO" id="GO:0061630">
    <property type="term" value="F:ubiquitin protein ligase activity"/>
    <property type="evidence" value="ECO:0007669"/>
    <property type="project" value="UniProtKB-UniRule"/>
</dbReference>
<dbReference type="Pfam" id="PF00097">
    <property type="entry name" value="zf-C3HC4"/>
    <property type="match status" value="1"/>
</dbReference>
<dbReference type="Pfam" id="PF02825">
    <property type="entry name" value="WWE"/>
    <property type="match status" value="1"/>
</dbReference>
<dbReference type="GO" id="GO:0008270">
    <property type="term" value="F:zinc ion binding"/>
    <property type="evidence" value="ECO:0007669"/>
    <property type="project" value="UniProtKB-UniRule"/>
</dbReference>
<feature type="domain" description="RING-type" evidence="12">
    <location>
        <begin position="56"/>
        <end position="94"/>
    </location>
</feature>
<dbReference type="Gene3D" id="3.30.720.50">
    <property type="match status" value="1"/>
</dbReference>
<organism evidence="14 15">
    <name type="scientific">Rhynocoris fuscipes</name>
    <dbReference type="NCBI Taxonomy" id="488301"/>
    <lineage>
        <taxon>Eukaryota</taxon>
        <taxon>Metazoa</taxon>
        <taxon>Ecdysozoa</taxon>
        <taxon>Arthropoda</taxon>
        <taxon>Hexapoda</taxon>
        <taxon>Insecta</taxon>
        <taxon>Pterygota</taxon>
        <taxon>Neoptera</taxon>
        <taxon>Paraneoptera</taxon>
        <taxon>Hemiptera</taxon>
        <taxon>Heteroptera</taxon>
        <taxon>Panheteroptera</taxon>
        <taxon>Cimicomorpha</taxon>
        <taxon>Reduviidae</taxon>
        <taxon>Harpactorinae</taxon>
        <taxon>Harpactorini</taxon>
        <taxon>Rhynocoris</taxon>
    </lineage>
</organism>
<dbReference type="EC" id="2.3.2.27" evidence="11"/>
<dbReference type="AlphaFoldDB" id="A0AAW1D340"/>
<keyword evidence="4 11" id="KW-0808">Transferase</keyword>
<evidence type="ECO:0000256" key="9">
    <source>
        <dbReference type="ARBA" id="ARBA00022833"/>
    </source>
</evidence>
<comment type="function">
    <text evidence="11">E3 ubiquitin-protein ligase that specifically binds poly-ADP-ribosylated proteins and mediates their ubiquitination and subsequent degradation.</text>
</comment>
<dbReference type="CDD" id="cd16546">
    <property type="entry name" value="RING-HC_RNF146"/>
    <property type="match status" value="1"/>
</dbReference>
<comment type="domain">
    <text evidence="11">The WWE domain mediates non-covalent poly(ADP-ribose)-binding.</text>
</comment>
<dbReference type="EMBL" id="JAPXFL010000008">
    <property type="protein sequence ID" value="KAK9502770.1"/>
    <property type="molecule type" value="Genomic_DNA"/>
</dbReference>
<dbReference type="InterPro" id="IPR033509">
    <property type="entry name" value="RNF146"/>
</dbReference>
<dbReference type="SMART" id="SM00678">
    <property type="entry name" value="WWE"/>
    <property type="match status" value="1"/>
</dbReference>
<dbReference type="PROSITE" id="PS50089">
    <property type="entry name" value="ZF_RING_2"/>
    <property type="match status" value="1"/>
</dbReference>
<reference evidence="14 15" key="1">
    <citation type="submission" date="2022-12" db="EMBL/GenBank/DDBJ databases">
        <title>Chromosome-level genome assembly of true bugs.</title>
        <authorList>
            <person name="Ma L."/>
            <person name="Li H."/>
        </authorList>
    </citation>
    <scope>NUCLEOTIDE SEQUENCE [LARGE SCALE GENOMIC DNA]</scope>
    <source>
        <strain evidence="14">Lab_2022b</strain>
    </source>
</reference>
<evidence type="ECO:0000256" key="2">
    <source>
        <dbReference type="ARBA" id="ARBA00004514"/>
    </source>
</evidence>
<keyword evidence="9 11" id="KW-0862">Zinc</keyword>
<keyword evidence="5" id="KW-0879">Wnt signaling pathway</keyword>
<dbReference type="GO" id="GO:0005829">
    <property type="term" value="C:cytosol"/>
    <property type="evidence" value="ECO:0007669"/>
    <property type="project" value="UniProtKB-SubCell"/>
</dbReference>
<proteinExistence type="predicted"/>
<dbReference type="GO" id="GO:0051865">
    <property type="term" value="P:protein autoubiquitination"/>
    <property type="evidence" value="ECO:0007669"/>
    <property type="project" value="UniProtKB-UniRule"/>
</dbReference>
<evidence type="ECO:0000256" key="4">
    <source>
        <dbReference type="ARBA" id="ARBA00022679"/>
    </source>
</evidence>
<keyword evidence="15" id="KW-1185">Reference proteome</keyword>
<feature type="domain" description="WWE" evidence="13">
    <location>
        <begin position="115"/>
        <end position="194"/>
    </location>
</feature>
<dbReference type="PROSITE" id="PS00518">
    <property type="entry name" value="ZF_RING_1"/>
    <property type="match status" value="1"/>
</dbReference>
<dbReference type="SUPFAM" id="SSF117839">
    <property type="entry name" value="WWE domain"/>
    <property type="match status" value="1"/>
</dbReference>
<keyword evidence="7 10" id="KW-0863">Zinc-finger</keyword>
<dbReference type="InterPro" id="IPR001841">
    <property type="entry name" value="Znf_RING"/>
</dbReference>